<dbReference type="EMBL" id="HG994367">
    <property type="protein sequence ID" value="CAF1696430.1"/>
    <property type="molecule type" value="Genomic_DNA"/>
</dbReference>
<reference evidence="1" key="1">
    <citation type="submission" date="2021-01" db="EMBL/GenBank/DDBJ databases">
        <authorList>
            <consortium name="Genoscope - CEA"/>
            <person name="William W."/>
        </authorList>
    </citation>
    <scope>NUCLEOTIDE SEQUENCE</scope>
</reference>
<dbReference type="Gramene" id="CDX80961">
    <property type="protein sequence ID" value="CDX80961"/>
    <property type="gene ID" value="GSBRNA2T00134380001"/>
</dbReference>
<protein>
    <submittedName>
        <fullName evidence="1">(rape) hypothetical protein</fullName>
    </submittedName>
</protein>
<proteinExistence type="predicted"/>
<dbReference type="Proteomes" id="UP001295469">
    <property type="component" value="Chromosome C03"/>
</dbReference>
<accession>A0A816I5A4</accession>
<name>A0A816I5A4_BRANA</name>
<sequence>MVAFGLLAVQAGRLRHQCRRLHHASAYVAPPGHVALAPIAPAPLVRLVSVEKVEWDSRHMDITYHCGCSNTVSVWLYSIGSK</sequence>
<gene>
    <name evidence="1" type="ORF">DARMORV10_C03P02650.1</name>
</gene>
<evidence type="ECO:0000313" key="1">
    <source>
        <dbReference type="EMBL" id="CAF1696430.1"/>
    </source>
</evidence>
<dbReference type="AlphaFoldDB" id="A0A816I5A4"/>
<organism evidence="1">
    <name type="scientific">Brassica napus</name>
    <name type="common">Rape</name>
    <dbReference type="NCBI Taxonomy" id="3708"/>
    <lineage>
        <taxon>Eukaryota</taxon>
        <taxon>Viridiplantae</taxon>
        <taxon>Streptophyta</taxon>
        <taxon>Embryophyta</taxon>
        <taxon>Tracheophyta</taxon>
        <taxon>Spermatophyta</taxon>
        <taxon>Magnoliopsida</taxon>
        <taxon>eudicotyledons</taxon>
        <taxon>Gunneridae</taxon>
        <taxon>Pentapetalae</taxon>
        <taxon>rosids</taxon>
        <taxon>malvids</taxon>
        <taxon>Brassicales</taxon>
        <taxon>Brassicaceae</taxon>
        <taxon>Brassiceae</taxon>
        <taxon>Brassica</taxon>
    </lineage>
</organism>